<protein>
    <recommendedName>
        <fullName evidence="2">DUF6589 domain-containing protein</fullName>
    </recommendedName>
</protein>
<proteinExistence type="predicted"/>
<keyword evidence="4" id="KW-1185">Reference proteome</keyword>
<dbReference type="AlphaFoldDB" id="A0A0C9TJ29"/>
<evidence type="ECO:0000313" key="4">
    <source>
        <dbReference type="Proteomes" id="UP000053647"/>
    </source>
</evidence>
<gene>
    <name evidence="3" type="ORF">PAXINDRAFT_16329</name>
</gene>
<organism evidence="3 4">
    <name type="scientific">Paxillus involutus ATCC 200175</name>
    <dbReference type="NCBI Taxonomy" id="664439"/>
    <lineage>
        <taxon>Eukaryota</taxon>
        <taxon>Fungi</taxon>
        <taxon>Dikarya</taxon>
        <taxon>Basidiomycota</taxon>
        <taxon>Agaricomycotina</taxon>
        <taxon>Agaricomycetes</taxon>
        <taxon>Agaricomycetidae</taxon>
        <taxon>Boletales</taxon>
        <taxon>Paxilineae</taxon>
        <taxon>Paxillaceae</taxon>
        <taxon>Paxillus</taxon>
    </lineage>
</organism>
<reference evidence="4" key="2">
    <citation type="submission" date="2015-01" db="EMBL/GenBank/DDBJ databases">
        <title>Evolutionary Origins and Diversification of the Mycorrhizal Mutualists.</title>
        <authorList>
            <consortium name="DOE Joint Genome Institute"/>
            <consortium name="Mycorrhizal Genomics Consortium"/>
            <person name="Kohler A."/>
            <person name="Kuo A."/>
            <person name="Nagy L.G."/>
            <person name="Floudas D."/>
            <person name="Copeland A."/>
            <person name="Barry K.W."/>
            <person name="Cichocki N."/>
            <person name="Veneault-Fourrey C."/>
            <person name="LaButti K."/>
            <person name="Lindquist E.A."/>
            <person name="Lipzen A."/>
            <person name="Lundell T."/>
            <person name="Morin E."/>
            <person name="Murat C."/>
            <person name="Riley R."/>
            <person name="Ohm R."/>
            <person name="Sun H."/>
            <person name="Tunlid A."/>
            <person name="Henrissat B."/>
            <person name="Grigoriev I.V."/>
            <person name="Hibbett D.S."/>
            <person name="Martin F."/>
        </authorList>
    </citation>
    <scope>NUCLEOTIDE SEQUENCE [LARGE SCALE GENOMIC DNA]</scope>
    <source>
        <strain evidence="4">ATCC 200175</strain>
    </source>
</reference>
<dbReference type="HOGENOM" id="CLU_006728_0_0_1"/>
<dbReference type="EMBL" id="KN819398">
    <property type="protein sequence ID" value="KIJ10718.1"/>
    <property type="molecule type" value="Genomic_DNA"/>
</dbReference>
<dbReference type="Proteomes" id="UP000053647">
    <property type="component" value="Unassembled WGS sequence"/>
</dbReference>
<dbReference type="InterPro" id="IPR046496">
    <property type="entry name" value="DUF6589"/>
</dbReference>
<dbReference type="Pfam" id="PF20231">
    <property type="entry name" value="DUF6589"/>
    <property type="match status" value="1"/>
</dbReference>
<feature type="compositionally biased region" description="Acidic residues" evidence="1">
    <location>
        <begin position="871"/>
        <end position="882"/>
    </location>
</feature>
<feature type="region of interest" description="Disordered" evidence="1">
    <location>
        <begin position="867"/>
        <end position="891"/>
    </location>
</feature>
<dbReference type="OrthoDB" id="2692042at2759"/>
<accession>A0A0C9TJ29</accession>
<evidence type="ECO:0000259" key="2">
    <source>
        <dbReference type="Pfam" id="PF20231"/>
    </source>
</evidence>
<sequence length="948" mass="107078">MASNRHHYTFFPLPAQPHNPLSAIPAKTSAEISVTPCPHQTPVAQTSMYPFPHSPPPAPRKLTPQKRKQGYDENMLPTAFSSQALHTSPVKRNVGWSLSDLLYHLFRLRDEKNDHVQCNHQHAAAVQQFLRGRTRFTPAAIIDAWLRSADGRLVNDSPERSLMYSTVVDYKTIKSVRPALTSFAVQLARTRLCHEGRDALRATEKPSKRHLQWGDIGSSTVATASAEIQQDQPLLWNFVTSYVVQKPILSNEDIPDKQRRPVAGACTHLITTLNYAAAPRSPKARLVPAMRGLLYFATSVPFNIFGFSSRIAHTPSYSTVFNMLHTLSLHEAELTSEIGRDPTKWDILRLDNVQNYLLQRDARIGRKNVMNIGIAATYFEASDHVTTHDIVSWMDLNHFEDVLTLQWLRVLADYIPELYHLKEHVSMLYRTHVSKIPLPPKATKMHPLATSSKNETVTTELKDALIDFFSQIDSFESGEIIESTLEWWHLHWTDLSRIFETHWGDLLGRDPSTLGYGATKIGRLKPPNLKKVDFYPGAELVYLTLDVHMLDCWRLHLQMDDIFKHFQRLSATNCLPHLEDLENSARLLYRTYSNAAGIHCAFTDAESSSEWCSAAPLGSPWTSDPDCELVAKAVATKETDGTTTKPKVRAIVFMQDALVSREMAYAVAEGDVGRAYEMIKHMLFTFAGSSHSKYMIYLLETLCNLELESSEELRLEILKQSLVNVTGKAGSFCAGDFIQEYLNHMLQAIVERKGMDYGDKYVREVVARNLHHFARIKLEVKQGEGLAQWSGCHAAPETRAEVQILLEEYQRWQLHLRRPGRSYVGPDEPFSMDDFMTGFNSLHSGRLASWVTESVYYRNLCDSDHITSEPLDVEPTDTDEDDSHMTDPTELTGPLAFMTMVNGEMLLVADDPSDGLETIGDNHVEMSLDTEGDVGIDWDVDTHSDGEV</sequence>
<evidence type="ECO:0000313" key="3">
    <source>
        <dbReference type="EMBL" id="KIJ10718.1"/>
    </source>
</evidence>
<feature type="domain" description="DUF6589" evidence="2">
    <location>
        <begin position="472"/>
        <end position="793"/>
    </location>
</feature>
<evidence type="ECO:0000256" key="1">
    <source>
        <dbReference type="SAM" id="MobiDB-lite"/>
    </source>
</evidence>
<name>A0A0C9TJ29_PAXIN</name>
<reference evidence="3 4" key="1">
    <citation type="submission" date="2014-06" db="EMBL/GenBank/DDBJ databases">
        <authorList>
            <consortium name="DOE Joint Genome Institute"/>
            <person name="Kuo A."/>
            <person name="Kohler A."/>
            <person name="Nagy L.G."/>
            <person name="Floudas D."/>
            <person name="Copeland A."/>
            <person name="Barry K.W."/>
            <person name="Cichocki N."/>
            <person name="Veneault-Fourrey C."/>
            <person name="LaButti K."/>
            <person name="Lindquist E.A."/>
            <person name="Lipzen A."/>
            <person name="Lundell T."/>
            <person name="Morin E."/>
            <person name="Murat C."/>
            <person name="Sun H."/>
            <person name="Tunlid A."/>
            <person name="Henrissat B."/>
            <person name="Grigoriev I.V."/>
            <person name="Hibbett D.S."/>
            <person name="Martin F."/>
            <person name="Nordberg H.P."/>
            <person name="Cantor M.N."/>
            <person name="Hua S.X."/>
        </authorList>
    </citation>
    <scope>NUCLEOTIDE SEQUENCE [LARGE SCALE GENOMIC DNA]</scope>
    <source>
        <strain evidence="3 4">ATCC 200175</strain>
    </source>
</reference>